<sequence length="252" mass="29223">MKTAVPQNTTLGTVTEFTLTAPQLGRDKNIWVYLPYNYEDSPQRYPVIYMHDGQHVFDHTESAKREWHVEDKLNDLHSQAIIIGIEHGGTNRRIDEMTPYKNEKYGGGHADDYLDFIVTTLKPYVDEHYKTLPDKESTTIFGSSVGGLISFYALMKFPDVFGNAGVFSPSFWFSHEIFDLMETIDHIDGRIYFMAGDRESMGMVPDIEHMEELIYQKVKDKSRIHKKIVHNGKHNENLWSKEFADAYSWLMD</sequence>
<dbReference type="Gene3D" id="3.40.50.1820">
    <property type="entry name" value="alpha/beta hydrolase"/>
    <property type="match status" value="1"/>
</dbReference>
<dbReference type="RefSeq" id="WP_035739397.1">
    <property type="nucleotide sequence ID" value="NZ_JRLY01000022.1"/>
</dbReference>
<dbReference type="PANTHER" id="PTHR48098:SF6">
    <property type="entry name" value="FERRI-BACILLIBACTIN ESTERASE BESA"/>
    <property type="match status" value="1"/>
</dbReference>
<dbReference type="Pfam" id="PF00756">
    <property type="entry name" value="Esterase"/>
    <property type="match status" value="1"/>
</dbReference>
<evidence type="ECO:0000313" key="2">
    <source>
        <dbReference type="Proteomes" id="UP000030111"/>
    </source>
</evidence>
<dbReference type="InterPro" id="IPR029058">
    <property type="entry name" value="AB_hydrolase_fold"/>
</dbReference>
<dbReference type="SUPFAM" id="SSF53474">
    <property type="entry name" value="alpha/beta-Hydrolases"/>
    <property type="match status" value="1"/>
</dbReference>
<dbReference type="eggNOG" id="COG2819">
    <property type="taxonomic scope" value="Bacteria"/>
</dbReference>
<keyword evidence="2" id="KW-1185">Reference proteome</keyword>
<dbReference type="STRING" id="1121898.GCA_000422725_03045"/>
<reference evidence="1 2" key="1">
    <citation type="submission" date="2013-09" db="EMBL/GenBank/DDBJ databases">
        <authorList>
            <person name="Zeng Z."/>
            <person name="Chen C."/>
        </authorList>
    </citation>
    <scope>NUCLEOTIDE SEQUENCE [LARGE SCALE GENOMIC DNA]</scope>
    <source>
        <strain evidence="1 2">WB 4.1-42</strain>
    </source>
</reference>
<gene>
    <name evidence="1" type="ORF">Q766_19100</name>
</gene>
<dbReference type="EMBL" id="JRLY01000022">
    <property type="protein sequence ID" value="KGO91265.1"/>
    <property type="molecule type" value="Genomic_DNA"/>
</dbReference>
<organism evidence="1 2">
    <name type="scientific">Flavobacterium subsaxonicum WB 4.1-42 = DSM 21790</name>
    <dbReference type="NCBI Taxonomy" id="1121898"/>
    <lineage>
        <taxon>Bacteria</taxon>
        <taxon>Pseudomonadati</taxon>
        <taxon>Bacteroidota</taxon>
        <taxon>Flavobacteriia</taxon>
        <taxon>Flavobacteriales</taxon>
        <taxon>Flavobacteriaceae</taxon>
        <taxon>Flavobacterium</taxon>
    </lineage>
</organism>
<dbReference type="InterPro" id="IPR000801">
    <property type="entry name" value="Esterase-like"/>
</dbReference>
<dbReference type="PANTHER" id="PTHR48098">
    <property type="entry name" value="ENTEROCHELIN ESTERASE-RELATED"/>
    <property type="match status" value="1"/>
</dbReference>
<dbReference type="AlphaFoldDB" id="A0A0A2MSR3"/>
<dbReference type="Proteomes" id="UP000030111">
    <property type="component" value="Unassembled WGS sequence"/>
</dbReference>
<comment type="caution">
    <text evidence="1">The sequence shown here is derived from an EMBL/GenBank/DDBJ whole genome shotgun (WGS) entry which is preliminary data.</text>
</comment>
<protein>
    <submittedName>
        <fullName evidence="1">Alpha-mannosidase</fullName>
    </submittedName>
</protein>
<accession>A0A0A2MSR3</accession>
<proteinExistence type="predicted"/>
<name>A0A0A2MSR3_9FLAO</name>
<dbReference type="OrthoDB" id="9784036at2"/>
<evidence type="ECO:0000313" key="1">
    <source>
        <dbReference type="EMBL" id="KGO91265.1"/>
    </source>
</evidence>
<dbReference type="InterPro" id="IPR050583">
    <property type="entry name" value="Mycobacterial_A85_antigen"/>
</dbReference>